<feature type="transmembrane region" description="Helical" evidence="2">
    <location>
        <begin position="184"/>
        <end position="202"/>
    </location>
</feature>
<dbReference type="RefSeq" id="WP_313794261.1">
    <property type="nucleotide sequence ID" value="NZ_CP102453.1"/>
</dbReference>
<evidence type="ECO:0000256" key="2">
    <source>
        <dbReference type="SAM" id="Phobius"/>
    </source>
</evidence>
<keyword evidence="4" id="KW-0482">Metalloprotease</keyword>
<keyword evidence="2" id="KW-1133">Transmembrane helix</keyword>
<feature type="domain" description="CAAX prenyl protease 2/Lysostaphin resistance protein A-like" evidence="3">
    <location>
        <begin position="94"/>
        <end position="193"/>
    </location>
</feature>
<gene>
    <name evidence="4" type="ORF">NRE15_03670</name>
</gene>
<name>A0ABY5P8L3_9LACT</name>
<comment type="similarity">
    <text evidence="1">Belongs to the UPF0177 family.</text>
</comment>
<dbReference type="GO" id="GO:0008237">
    <property type="term" value="F:metallopeptidase activity"/>
    <property type="evidence" value="ECO:0007669"/>
    <property type="project" value="UniProtKB-KW"/>
</dbReference>
<keyword evidence="2" id="KW-0472">Membrane</keyword>
<proteinExistence type="inferred from homology"/>
<protein>
    <submittedName>
        <fullName evidence="4">CPBP family intramembrane metalloprotease</fullName>
    </submittedName>
</protein>
<evidence type="ECO:0000256" key="1">
    <source>
        <dbReference type="ARBA" id="ARBA00009067"/>
    </source>
</evidence>
<keyword evidence="4" id="KW-0378">Hydrolase</keyword>
<evidence type="ECO:0000259" key="3">
    <source>
        <dbReference type="Pfam" id="PF02517"/>
    </source>
</evidence>
<sequence length="203" mass="22381">MNLFVSMLASSALQLVVFNVIPFVWWLVTARNEVNFFEWIGLKKVQSDDKPNLLRMIALVSVVYLLVALFMLYLVRGAQTATSVFEGQGWRALPAGLVYAFLNTALPEEMLFRGFLLKRLAAKVGGLKANFIQALLFGLLHGLMFYKAVGFGAVVAIVIFTGSIGWFMGYINEEAAGGSILPSWLIHGISNTFSAILAMFSMI</sequence>
<dbReference type="EMBL" id="CP102453">
    <property type="protein sequence ID" value="UUX34758.1"/>
    <property type="molecule type" value="Genomic_DNA"/>
</dbReference>
<feature type="transmembrane region" description="Helical" evidence="2">
    <location>
        <begin position="6"/>
        <end position="28"/>
    </location>
</feature>
<evidence type="ECO:0000313" key="5">
    <source>
        <dbReference type="Proteomes" id="UP001315967"/>
    </source>
</evidence>
<evidence type="ECO:0000313" key="4">
    <source>
        <dbReference type="EMBL" id="UUX34758.1"/>
    </source>
</evidence>
<accession>A0ABY5P8L3</accession>
<feature type="transmembrane region" description="Helical" evidence="2">
    <location>
        <begin position="53"/>
        <end position="76"/>
    </location>
</feature>
<keyword evidence="4" id="KW-0645">Protease</keyword>
<reference evidence="4 5" key="1">
    <citation type="submission" date="2022-08" db="EMBL/GenBank/DDBJ databases">
        <title>Aerococcaceae sp. nov isolated from spoiled eye mask.</title>
        <authorList>
            <person name="Zhou G."/>
            <person name="Xie X.-B."/>
            <person name="Shi Q.-S."/>
            <person name="Wang Y.-S."/>
            <person name="Wen X."/>
            <person name="Peng H."/>
            <person name="Yang X.-J."/>
            <person name="Tao H.-B."/>
            <person name="Huang X.-M."/>
        </authorList>
    </citation>
    <scope>NUCLEOTIDE SEQUENCE [LARGE SCALE GENOMIC DNA]</scope>
    <source>
        <strain evidence="5">DM20194951</strain>
    </source>
</reference>
<keyword evidence="5" id="KW-1185">Reference proteome</keyword>
<dbReference type="Pfam" id="PF02517">
    <property type="entry name" value="Rce1-like"/>
    <property type="match status" value="1"/>
</dbReference>
<dbReference type="InterPro" id="IPR003675">
    <property type="entry name" value="Rce1/LyrA-like_dom"/>
</dbReference>
<keyword evidence="2" id="KW-0812">Transmembrane</keyword>
<organism evidence="4 5">
    <name type="scientific">Fundicoccus culcitae</name>
    <dbReference type="NCBI Taxonomy" id="2969821"/>
    <lineage>
        <taxon>Bacteria</taxon>
        <taxon>Bacillati</taxon>
        <taxon>Bacillota</taxon>
        <taxon>Bacilli</taxon>
        <taxon>Lactobacillales</taxon>
        <taxon>Aerococcaceae</taxon>
        <taxon>Fundicoccus</taxon>
    </lineage>
</organism>
<dbReference type="Proteomes" id="UP001315967">
    <property type="component" value="Chromosome"/>
</dbReference>
<feature type="transmembrane region" description="Helical" evidence="2">
    <location>
        <begin position="151"/>
        <end position="172"/>
    </location>
</feature>